<dbReference type="OrthoDB" id="8961553at2759"/>
<evidence type="ECO:0000256" key="4">
    <source>
        <dbReference type="ARBA" id="ARBA00022692"/>
    </source>
</evidence>
<feature type="compositionally biased region" description="Polar residues" evidence="12">
    <location>
        <begin position="26"/>
        <end position="35"/>
    </location>
</feature>
<evidence type="ECO:0000313" key="14">
    <source>
        <dbReference type="EMBL" id="CAG5929636.1"/>
    </source>
</evidence>
<evidence type="ECO:0000256" key="13">
    <source>
        <dbReference type="SAM" id="Phobius"/>
    </source>
</evidence>
<dbReference type="GO" id="GO:0070161">
    <property type="term" value="C:anchoring junction"/>
    <property type="evidence" value="ECO:0007669"/>
    <property type="project" value="UniProtKB-SubCell"/>
</dbReference>
<keyword evidence="8 13" id="KW-1133">Transmembrane helix</keyword>
<keyword evidence="5" id="KW-0732">Signal</keyword>
<evidence type="ECO:0000256" key="7">
    <source>
        <dbReference type="ARBA" id="ARBA00022949"/>
    </source>
</evidence>
<keyword evidence="15" id="KW-1185">Reference proteome</keyword>
<dbReference type="AlphaFoldDB" id="A0A8S4B8I8"/>
<keyword evidence="6" id="KW-0130">Cell adhesion</keyword>
<evidence type="ECO:0000256" key="1">
    <source>
        <dbReference type="ARBA" id="ARBA00004282"/>
    </source>
</evidence>
<evidence type="ECO:0000256" key="10">
    <source>
        <dbReference type="ARBA" id="ARBA00037814"/>
    </source>
</evidence>
<dbReference type="EMBL" id="CAJRST010014446">
    <property type="protein sequence ID" value="CAG5929636.1"/>
    <property type="molecule type" value="Genomic_DNA"/>
</dbReference>
<evidence type="ECO:0000256" key="2">
    <source>
        <dbReference type="ARBA" id="ARBA00008763"/>
    </source>
</evidence>
<feature type="region of interest" description="Disordered" evidence="12">
    <location>
        <begin position="1"/>
        <end position="35"/>
    </location>
</feature>
<dbReference type="Pfam" id="PF12301">
    <property type="entry name" value="CD99L2"/>
    <property type="match status" value="1"/>
</dbReference>
<evidence type="ECO:0000313" key="15">
    <source>
        <dbReference type="Proteomes" id="UP000677803"/>
    </source>
</evidence>
<feature type="transmembrane region" description="Helical" evidence="13">
    <location>
        <begin position="42"/>
        <end position="63"/>
    </location>
</feature>
<dbReference type="PANTHER" id="PTHR15076">
    <property type="entry name" value="CD99/MIC2 PROTEIN RELATED"/>
    <property type="match status" value="1"/>
</dbReference>
<proteinExistence type="inferred from homology"/>
<keyword evidence="9 13" id="KW-0472">Membrane</keyword>
<dbReference type="InterPro" id="IPR022078">
    <property type="entry name" value="CD99L2"/>
</dbReference>
<accession>A0A8S4B8I8</accession>
<evidence type="ECO:0000256" key="12">
    <source>
        <dbReference type="SAM" id="MobiDB-lite"/>
    </source>
</evidence>
<comment type="subcellular location">
    <subcellularLocation>
        <location evidence="1">Cell junction</location>
    </subcellularLocation>
    <subcellularLocation>
        <location evidence="10">Cell membrane</location>
        <topology evidence="10">Single-pass type I membrane protein</topology>
        <orientation evidence="10">Extracellular side</orientation>
    </subcellularLocation>
</comment>
<feature type="compositionally biased region" description="Basic and acidic residues" evidence="12">
    <location>
        <begin position="10"/>
        <end position="21"/>
    </location>
</feature>
<sequence>MFDVSNDNTYKPDRNKGHQPSDSDEMNQNTDYSGTTEEVGTIAGIASAVVMALVGAVTSYISYQKKKLCFSIQQSLNVDMVSSENPEAMVATEPQVQQTLLEPKAEHPAEAKAV</sequence>
<name>A0A8S4B8I8_9TELE</name>
<dbReference type="Proteomes" id="UP000677803">
    <property type="component" value="Unassembled WGS sequence"/>
</dbReference>
<dbReference type="GO" id="GO:0007155">
    <property type="term" value="P:cell adhesion"/>
    <property type="evidence" value="ECO:0007669"/>
    <property type="project" value="UniProtKB-KW"/>
</dbReference>
<comment type="caution">
    <text evidence="14">The sequence shown here is derived from an EMBL/GenBank/DDBJ whole genome shotgun (WGS) entry which is preliminary data.</text>
</comment>
<keyword evidence="7" id="KW-0965">Cell junction</keyword>
<organism evidence="14 15">
    <name type="scientific">Menidia menidia</name>
    <name type="common">Atlantic silverside</name>
    <dbReference type="NCBI Taxonomy" id="238744"/>
    <lineage>
        <taxon>Eukaryota</taxon>
        <taxon>Metazoa</taxon>
        <taxon>Chordata</taxon>
        <taxon>Craniata</taxon>
        <taxon>Vertebrata</taxon>
        <taxon>Euteleostomi</taxon>
        <taxon>Actinopterygii</taxon>
        <taxon>Neopterygii</taxon>
        <taxon>Teleostei</taxon>
        <taxon>Neoteleostei</taxon>
        <taxon>Acanthomorphata</taxon>
        <taxon>Ovalentaria</taxon>
        <taxon>Atherinomorphae</taxon>
        <taxon>Atheriniformes</taxon>
        <taxon>Atherinopsidae</taxon>
        <taxon>Menidiinae</taxon>
        <taxon>Menidia</taxon>
    </lineage>
</organism>
<reference evidence="14" key="1">
    <citation type="submission" date="2021-05" db="EMBL/GenBank/DDBJ databases">
        <authorList>
            <person name="Tigano A."/>
        </authorList>
    </citation>
    <scope>NUCLEOTIDE SEQUENCE</scope>
</reference>
<keyword evidence="4 13" id="KW-0812">Transmembrane</keyword>
<evidence type="ECO:0000256" key="5">
    <source>
        <dbReference type="ARBA" id="ARBA00022729"/>
    </source>
</evidence>
<evidence type="ECO:0000256" key="3">
    <source>
        <dbReference type="ARBA" id="ARBA00022475"/>
    </source>
</evidence>
<comment type="similarity">
    <text evidence="2">Belongs to the CD99 family.</text>
</comment>
<evidence type="ECO:0000256" key="8">
    <source>
        <dbReference type="ARBA" id="ARBA00022989"/>
    </source>
</evidence>
<keyword evidence="3" id="KW-1003">Cell membrane</keyword>
<evidence type="ECO:0000256" key="9">
    <source>
        <dbReference type="ARBA" id="ARBA00023136"/>
    </source>
</evidence>
<dbReference type="GO" id="GO:0005886">
    <property type="term" value="C:plasma membrane"/>
    <property type="evidence" value="ECO:0007669"/>
    <property type="project" value="UniProtKB-SubCell"/>
</dbReference>
<evidence type="ECO:0000256" key="6">
    <source>
        <dbReference type="ARBA" id="ARBA00022889"/>
    </source>
</evidence>
<evidence type="ECO:0000256" key="11">
    <source>
        <dbReference type="ARBA" id="ARBA00040427"/>
    </source>
</evidence>
<dbReference type="PANTHER" id="PTHR15076:SF12">
    <property type="entry name" value="CD99 ANTIGEN-LIKE PROTEIN 2"/>
    <property type="match status" value="1"/>
</dbReference>
<gene>
    <name evidence="14" type="ORF">MMEN_LOCUS13260</name>
</gene>
<protein>
    <recommendedName>
        <fullName evidence="11">CD99 antigen-like protein 2</fullName>
    </recommendedName>
</protein>